<feature type="transmembrane region" description="Helical" evidence="3">
    <location>
        <begin position="321"/>
        <end position="340"/>
    </location>
</feature>
<sequence>MPGSKFTNAEIPQKSGKINMQSSIEELSAHNLTRKMQDIDKKSTQTIIANTVQESGMTCIFKQDKFSTNGIKEIHYGLEVNRTEASKNSRNTEISSHRDNVSPSSNTLNDRIDERYFSQLNDKHFDNVKNQKSVSSIDNINAIFFGFHNLLLASTQISGNLLSFYALRSDSKETLKNLHNCSCGADYCNTDSDCFSEETEEVSNNARYLLTGICVALAGIAVLLNLFLDSLNEKKGTVTFPWSHAFATVKFNTKKEQALLIPLTLFSSMYRSFYMAAFTKAYIGCAWSTSHIGLVTVFYGLSAAVSSLLAGYVIKFVGRKCVFVVCQVVSTINLVFMLLWKPRPQQSLLFYLAGSLWGINAGVISSQLKGHGPFPSCLQRFHLWDSSFCSSGDVVTYGNAIL</sequence>
<dbReference type="Proteomes" id="UP001054837">
    <property type="component" value="Unassembled WGS sequence"/>
</dbReference>
<evidence type="ECO:0000256" key="2">
    <source>
        <dbReference type="SAM" id="MobiDB-lite"/>
    </source>
</evidence>
<reference evidence="4 5" key="1">
    <citation type="submission" date="2021-06" db="EMBL/GenBank/DDBJ databases">
        <title>Caerostris darwini draft genome.</title>
        <authorList>
            <person name="Kono N."/>
            <person name="Arakawa K."/>
        </authorList>
    </citation>
    <scope>NUCLEOTIDE SEQUENCE [LARGE SCALE GENOMIC DNA]</scope>
</reference>
<keyword evidence="5" id="KW-1185">Reference proteome</keyword>
<keyword evidence="3" id="KW-0812">Transmembrane</keyword>
<dbReference type="InterPro" id="IPR036259">
    <property type="entry name" value="MFS_trans_sf"/>
</dbReference>
<keyword evidence="3" id="KW-1133">Transmembrane helix</keyword>
<protein>
    <recommendedName>
        <fullName evidence="6">UNC93-like protein</fullName>
    </recommendedName>
</protein>
<accession>A0AAV4XB03</accession>
<keyword evidence="3" id="KW-0472">Membrane</keyword>
<feature type="transmembrane region" description="Helical" evidence="3">
    <location>
        <begin position="208"/>
        <end position="228"/>
    </location>
</feature>
<dbReference type="PANTHER" id="PTHR19444">
    <property type="entry name" value="UNC-93 RELATED"/>
    <property type="match status" value="1"/>
</dbReference>
<dbReference type="InterPro" id="IPR051951">
    <property type="entry name" value="UNC-93_regulatory"/>
</dbReference>
<evidence type="ECO:0000256" key="1">
    <source>
        <dbReference type="ARBA" id="ARBA00009172"/>
    </source>
</evidence>
<organism evidence="4 5">
    <name type="scientific">Caerostris darwini</name>
    <dbReference type="NCBI Taxonomy" id="1538125"/>
    <lineage>
        <taxon>Eukaryota</taxon>
        <taxon>Metazoa</taxon>
        <taxon>Ecdysozoa</taxon>
        <taxon>Arthropoda</taxon>
        <taxon>Chelicerata</taxon>
        <taxon>Arachnida</taxon>
        <taxon>Araneae</taxon>
        <taxon>Araneomorphae</taxon>
        <taxon>Entelegynae</taxon>
        <taxon>Araneoidea</taxon>
        <taxon>Araneidae</taxon>
        <taxon>Caerostris</taxon>
    </lineage>
</organism>
<dbReference type="EMBL" id="BPLQ01015729">
    <property type="protein sequence ID" value="GIY91141.1"/>
    <property type="molecule type" value="Genomic_DNA"/>
</dbReference>
<proteinExistence type="inferred from homology"/>
<evidence type="ECO:0000313" key="5">
    <source>
        <dbReference type="Proteomes" id="UP001054837"/>
    </source>
</evidence>
<dbReference type="PANTHER" id="PTHR19444:SF13">
    <property type="entry name" value="PROTEIN UNC-93 HOMOLOG A"/>
    <property type="match status" value="1"/>
</dbReference>
<evidence type="ECO:0000256" key="3">
    <source>
        <dbReference type="SAM" id="Phobius"/>
    </source>
</evidence>
<dbReference type="Gene3D" id="1.20.1250.20">
    <property type="entry name" value="MFS general substrate transporter like domains"/>
    <property type="match status" value="1"/>
</dbReference>
<gene>
    <name evidence="4" type="ORF">CDAR_444021</name>
</gene>
<dbReference type="AlphaFoldDB" id="A0AAV4XB03"/>
<name>A0AAV4XB03_9ARAC</name>
<evidence type="ECO:0000313" key="4">
    <source>
        <dbReference type="EMBL" id="GIY91141.1"/>
    </source>
</evidence>
<feature type="region of interest" description="Disordered" evidence="2">
    <location>
        <begin position="84"/>
        <end position="108"/>
    </location>
</feature>
<comment type="caution">
    <text evidence="4">The sequence shown here is derived from an EMBL/GenBank/DDBJ whole genome shotgun (WGS) entry which is preliminary data.</text>
</comment>
<comment type="similarity">
    <text evidence="1">Belongs to the unc-93 family.</text>
</comment>
<dbReference type="SUPFAM" id="SSF103473">
    <property type="entry name" value="MFS general substrate transporter"/>
    <property type="match status" value="1"/>
</dbReference>
<feature type="transmembrane region" description="Helical" evidence="3">
    <location>
        <begin position="259"/>
        <end position="279"/>
    </location>
</feature>
<evidence type="ECO:0008006" key="6">
    <source>
        <dbReference type="Google" id="ProtNLM"/>
    </source>
</evidence>
<feature type="transmembrane region" description="Helical" evidence="3">
    <location>
        <begin position="291"/>
        <end position="314"/>
    </location>
</feature>